<evidence type="ECO:0000313" key="2">
    <source>
        <dbReference type="EMBL" id="ADN51205.1"/>
    </source>
</evidence>
<name>E1QV14_VULDI</name>
<feature type="domain" description="Polynucleotide kinase PNKP phosphatase" evidence="1">
    <location>
        <begin position="8"/>
        <end position="142"/>
    </location>
</feature>
<dbReference type="KEGG" id="vdi:Vdis_1833"/>
<dbReference type="SUPFAM" id="SSF56784">
    <property type="entry name" value="HAD-like"/>
    <property type="match status" value="1"/>
</dbReference>
<dbReference type="AlphaFoldDB" id="E1QV14"/>
<accession>E1QV14</accession>
<gene>
    <name evidence="2" type="ordered locus">Vdis_1833</name>
</gene>
<dbReference type="InterPro" id="IPR036412">
    <property type="entry name" value="HAD-like_sf"/>
</dbReference>
<dbReference type="PANTHER" id="PTHR31284">
    <property type="entry name" value="ACID PHOSPHATASE-LIKE PROTEIN"/>
    <property type="match status" value="1"/>
</dbReference>
<dbReference type="Proteomes" id="UP000006681">
    <property type="component" value="Chromosome"/>
</dbReference>
<reference evidence="2 3" key="1">
    <citation type="journal article" date="2010" name="Stand. Genomic Sci.">
        <title>Complete genome sequence of Vulcanisaeta distributa type strain (IC-017).</title>
        <authorList>
            <person name="Mavromatis K."/>
            <person name="Sikorski J."/>
            <person name="Pabst E."/>
            <person name="Teshima H."/>
            <person name="Lapidus A."/>
            <person name="Lucas S."/>
            <person name="Nolan M."/>
            <person name="Glavina Del Rio T."/>
            <person name="Cheng J.F."/>
            <person name="Bruce D."/>
            <person name="Goodwin L."/>
            <person name="Pitluck S."/>
            <person name="Liolios K."/>
            <person name="Ivanova N."/>
            <person name="Mikhailova N."/>
            <person name="Pati A."/>
            <person name="Chen A."/>
            <person name="Palaniappan K."/>
            <person name="Land M."/>
            <person name="Hauser L."/>
            <person name="Chang Y.J."/>
            <person name="Jeffries C.D."/>
            <person name="Rohde M."/>
            <person name="Spring S."/>
            <person name="Goker M."/>
            <person name="Wirth R."/>
            <person name="Woyke T."/>
            <person name="Bristow J."/>
            <person name="Eisen J.A."/>
            <person name="Markowitz V."/>
            <person name="Hugenholtz P."/>
            <person name="Klenk H.P."/>
            <person name="Kyrpides N.C."/>
        </authorList>
    </citation>
    <scope>NUCLEOTIDE SEQUENCE [LARGE SCALE GENOMIC DNA]</scope>
    <source>
        <strain evidence="3">DSM 14429 / JCM 11212 / NBRC 100878 / IC-017</strain>
    </source>
</reference>
<evidence type="ECO:0000259" key="1">
    <source>
        <dbReference type="Pfam" id="PF25109"/>
    </source>
</evidence>
<proteinExistence type="predicted"/>
<dbReference type="Gene3D" id="3.40.50.1000">
    <property type="entry name" value="HAD superfamily/HAD-like"/>
    <property type="match status" value="1"/>
</dbReference>
<reference evidence="3" key="2">
    <citation type="journal article" date="2010" name="Stand. Genomic Sci.">
        <title>Complete genome sequence of Vulcanisaeta distributa type strain (IC-017T).</title>
        <authorList>
            <person name="Mavromatis K."/>
            <person name="Sikorski J."/>
            <person name="Pabst E."/>
            <person name="Teshima H."/>
            <person name="Lapidus A."/>
            <person name="Lucas S."/>
            <person name="Nolan M."/>
            <person name="Glavina Del Rio T."/>
            <person name="Cheng J."/>
            <person name="Bruce D."/>
            <person name="Goodwin L."/>
            <person name="Pitluck S."/>
            <person name="Liolios K."/>
            <person name="Ivanova N."/>
            <person name="Mikhailova N."/>
            <person name="Pati A."/>
            <person name="Chen A."/>
            <person name="Palaniappan K."/>
            <person name="Land M."/>
            <person name="Hauser L."/>
            <person name="Chang Y."/>
            <person name="Jeffries C."/>
            <person name="Rohde M."/>
            <person name="Spring S."/>
            <person name="Goker M."/>
            <person name="Wirth R."/>
            <person name="Woyke T."/>
            <person name="Bristow J."/>
            <person name="Eisen J."/>
            <person name="Markowitz V."/>
            <person name="Hugenholtz P."/>
            <person name="Klenk H."/>
            <person name="Kyrpides N."/>
        </authorList>
    </citation>
    <scope>NUCLEOTIDE SEQUENCE [LARGE SCALE GENOMIC DNA]</scope>
    <source>
        <strain evidence="3">DSM 14429 / JCM 11212 / NBRC 100878 / IC-017</strain>
    </source>
</reference>
<dbReference type="EMBL" id="CP002100">
    <property type="protein sequence ID" value="ADN51205.1"/>
    <property type="molecule type" value="Genomic_DNA"/>
</dbReference>
<organism evidence="2 3">
    <name type="scientific">Vulcanisaeta distributa (strain DSM 14429 / JCM 11212 / NBRC 100878 / IC-017)</name>
    <dbReference type="NCBI Taxonomy" id="572478"/>
    <lineage>
        <taxon>Archaea</taxon>
        <taxon>Thermoproteota</taxon>
        <taxon>Thermoprotei</taxon>
        <taxon>Thermoproteales</taxon>
        <taxon>Thermoproteaceae</taxon>
        <taxon>Vulcanisaeta</taxon>
    </lineage>
</organism>
<dbReference type="HOGENOM" id="CLU_136586_0_0_2"/>
<dbReference type="RefSeq" id="WP_013336930.1">
    <property type="nucleotide sequence ID" value="NC_014537.1"/>
</dbReference>
<dbReference type="Pfam" id="PF25109">
    <property type="entry name" value="HAD_PNKP"/>
    <property type="match status" value="1"/>
</dbReference>
<dbReference type="InterPro" id="IPR023214">
    <property type="entry name" value="HAD_sf"/>
</dbReference>
<dbReference type="eggNOG" id="arCOG07435">
    <property type="taxonomic scope" value="Archaea"/>
</dbReference>
<dbReference type="InterPro" id="IPR056782">
    <property type="entry name" value="HAD_PNKP"/>
</dbReference>
<sequence>MGIKYVSFDIDGVLVDSENRLRLCLKPNNEVDWDCFLDCNKLFMDSPKPRNISLLKLLRDRGFGIIIVTGRRESMRECTISQLRSFGVKEFDELFMRPDNNTQPDPIYKSWIIKNIMRRYEILVHFDDNANTVSTLVSNGIDAVVIS</sequence>
<dbReference type="PANTHER" id="PTHR31284:SF10">
    <property type="entry name" value="ACID PHOSPHATASE-LIKE PROTEIN"/>
    <property type="match status" value="1"/>
</dbReference>
<dbReference type="STRING" id="572478.Vdis_1833"/>
<dbReference type="GeneID" id="9752778"/>
<protein>
    <recommendedName>
        <fullName evidence="1">Polynucleotide kinase PNKP phosphatase domain-containing protein</fullName>
    </recommendedName>
</protein>
<evidence type="ECO:0000313" key="3">
    <source>
        <dbReference type="Proteomes" id="UP000006681"/>
    </source>
</evidence>
<keyword evidence="3" id="KW-1185">Reference proteome</keyword>